<dbReference type="Proteomes" id="UP000625930">
    <property type="component" value="Unassembled WGS sequence"/>
</dbReference>
<dbReference type="EMBL" id="JADUNP010000025">
    <property type="protein sequence ID" value="MBH1653030.1"/>
    <property type="molecule type" value="Genomic_DNA"/>
</dbReference>
<gene>
    <name evidence="1" type="ORF">I5U67_12720</name>
</gene>
<evidence type="ECO:0000313" key="1">
    <source>
        <dbReference type="EMBL" id="MBH1653030.1"/>
    </source>
</evidence>
<dbReference type="AlphaFoldDB" id="A0A6B8J9P6"/>
<sequence length="226" mass="25294">MKLKHETSNVAAFSRNLERELENLGHSAYIAPTDHQDVRLGADLLASDGRSFSLIEFKDRKADAATEARKPRRKTLCRVLDGWSDIHASCHLIGWRSTEGANIEFPVRSYGTYVCTPEIIQLPQADITFSSPISIQCETVQAFAQAMVSKKVGVDFQCFRDYVQWLLSLDDDTDDQGESDDDNDVELLMCCTVGGELYTKAFANLAELKHWIDNAPGPSPRRTFGM</sequence>
<comment type="caution">
    <text evidence="1">The sequence shown here is derived from an EMBL/GenBank/DDBJ whole genome shotgun (WGS) entry which is preliminary data.</text>
</comment>
<name>A0A6B8J9P6_STEMA</name>
<proteinExistence type="predicted"/>
<protein>
    <submittedName>
        <fullName evidence="1">Uncharacterized protein</fullName>
    </submittedName>
</protein>
<dbReference type="RefSeq" id="WP_154264697.1">
    <property type="nucleotide sequence ID" value="NZ_CP040438.1"/>
</dbReference>
<evidence type="ECO:0000313" key="2">
    <source>
        <dbReference type="Proteomes" id="UP000625930"/>
    </source>
</evidence>
<reference evidence="1" key="1">
    <citation type="submission" date="2020-11" db="EMBL/GenBank/DDBJ databases">
        <title>Enhanced detection system for hospital associated transmission using whole genome sequencing surveillance.</title>
        <authorList>
            <person name="Harrison L.H."/>
            <person name="Van Tyne D."/>
            <person name="Marsh J.W."/>
            <person name="Griffith M.P."/>
            <person name="Snyder D.J."/>
            <person name="Cooper V.S."/>
            <person name="Mustapha M."/>
        </authorList>
    </citation>
    <scope>NUCLEOTIDE SEQUENCE</scope>
    <source>
        <strain evidence="1">STEN00091</strain>
    </source>
</reference>
<organism evidence="1 2">
    <name type="scientific">Stenotrophomonas maltophilia</name>
    <name type="common">Pseudomonas maltophilia</name>
    <name type="synonym">Xanthomonas maltophilia</name>
    <dbReference type="NCBI Taxonomy" id="40324"/>
    <lineage>
        <taxon>Bacteria</taxon>
        <taxon>Pseudomonadati</taxon>
        <taxon>Pseudomonadota</taxon>
        <taxon>Gammaproteobacteria</taxon>
        <taxon>Lysobacterales</taxon>
        <taxon>Lysobacteraceae</taxon>
        <taxon>Stenotrophomonas</taxon>
        <taxon>Stenotrophomonas maltophilia group</taxon>
    </lineage>
</organism>
<accession>A0A6B8J9P6</accession>